<feature type="transmembrane region" description="Helical" evidence="1">
    <location>
        <begin position="48"/>
        <end position="72"/>
    </location>
</feature>
<feature type="transmembrane region" description="Helical" evidence="1">
    <location>
        <begin position="16"/>
        <end position="36"/>
    </location>
</feature>
<protein>
    <recommendedName>
        <fullName evidence="4">DUF3566 domain-containing protein</fullName>
    </recommendedName>
</protein>
<keyword evidence="3" id="KW-1185">Reference proteome</keyword>
<comment type="caution">
    <text evidence="2">The sequence shown here is derived from an EMBL/GenBank/DDBJ whole genome shotgun (WGS) entry which is preliminary data.</text>
</comment>
<evidence type="ECO:0000256" key="1">
    <source>
        <dbReference type="SAM" id="Phobius"/>
    </source>
</evidence>
<organism evidence="2 3">
    <name type="scientific">Massilia suwonensis</name>
    <dbReference type="NCBI Taxonomy" id="648895"/>
    <lineage>
        <taxon>Bacteria</taxon>
        <taxon>Pseudomonadati</taxon>
        <taxon>Pseudomonadota</taxon>
        <taxon>Betaproteobacteria</taxon>
        <taxon>Burkholderiales</taxon>
        <taxon>Oxalobacteraceae</taxon>
        <taxon>Telluria group</taxon>
        <taxon>Massilia</taxon>
    </lineage>
</organism>
<dbReference type="RefSeq" id="WP_379757206.1">
    <property type="nucleotide sequence ID" value="NZ_JBHSMR010000013.1"/>
</dbReference>
<dbReference type="Proteomes" id="UP001596101">
    <property type="component" value="Unassembled WGS sequence"/>
</dbReference>
<keyword evidence="1" id="KW-0812">Transmembrane</keyword>
<keyword evidence="1" id="KW-1133">Transmembrane helix</keyword>
<sequence>MKKQIVRVAILQNAKVMAALYFVISLPLVALTALPLMTTGQWVGGSLLVMLLMPLLYTALGFVFTLFGAWVYNMVAARVGGFEFTTSELGHD</sequence>
<reference evidence="3" key="1">
    <citation type="journal article" date="2019" name="Int. J. Syst. Evol. Microbiol.">
        <title>The Global Catalogue of Microorganisms (GCM) 10K type strain sequencing project: providing services to taxonomists for standard genome sequencing and annotation.</title>
        <authorList>
            <consortium name="The Broad Institute Genomics Platform"/>
            <consortium name="The Broad Institute Genome Sequencing Center for Infectious Disease"/>
            <person name="Wu L."/>
            <person name="Ma J."/>
        </authorList>
    </citation>
    <scope>NUCLEOTIDE SEQUENCE [LARGE SCALE GENOMIC DNA]</scope>
    <source>
        <strain evidence="3">CCUG 43111</strain>
    </source>
</reference>
<evidence type="ECO:0000313" key="3">
    <source>
        <dbReference type="Proteomes" id="UP001596101"/>
    </source>
</evidence>
<accession>A0ABW0MRP1</accession>
<name>A0ABW0MRP1_9BURK</name>
<gene>
    <name evidence="2" type="ORF">ACFPQ5_15200</name>
</gene>
<dbReference type="EMBL" id="JBHSMR010000013">
    <property type="protein sequence ID" value="MFC5479541.1"/>
    <property type="molecule type" value="Genomic_DNA"/>
</dbReference>
<evidence type="ECO:0000313" key="2">
    <source>
        <dbReference type="EMBL" id="MFC5479541.1"/>
    </source>
</evidence>
<keyword evidence="1" id="KW-0472">Membrane</keyword>
<proteinExistence type="predicted"/>
<evidence type="ECO:0008006" key="4">
    <source>
        <dbReference type="Google" id="ProtNLM"/>
    </source>
</evidence>